<proteinExistence type="predicted"/>
<dbReference type="EMBL" id="BQNB010009986">
    <property type="protein sequence ID" value="GJS71158.1"/>
    <property type="molecule type" value="Genomic_DNA"/>
</dbReference>
<reference evidence="1" key="2">
    <citation type="submission" date="2022-01" db="EMBL/GenBank/DDBJ databases">
        <authorList>
            <person name="Yamashiro T."/>
            <person name="Shiraishi A."/>
            <person name="Satake H."/>
            <person name="Nakayama K."/>
        </authorList>
    </citation>
    <scope>NUCLEOTIDE SEQUENCE</scope>
</reference>
<sequence>MSEVEHADWGQVFDAELCIWTRWDLVVFWTGANMLDDAPASLALMATKSEVPSPKEVFYPISSTYKGRVGKYARLEYHKQSTFSTVVPGRPYYPRMVLKTLASQDITNSKGPQSRRISRDYVFLIVGCSGKYDRRQEQDSRFQGFYQRLIYMCLVQSFGSQYWYDEPIAKFRVEDSLKIAYTSEDWDDLERCIELSSELIFVDLKHEEVES</sequence>
<reference evidence="1" key="1">
    <citation type="journal article" date="2022" name="Int. J. Mol. Sci.">
        <title>Draft Genome of Tanacetum Coccineum: Genomic Comparison of Closely Related Tanacetum-Family Plants.</title>
        <authorList>
            <person name="Yamashiro T."/>
            <person name="Shiraishi A."/>
            <person name="Nakayama K."/>
            <person name="Satake H."/>
        </authorList>
    </citation>
    <scope>NUCLEOTIDE SEQUENCE</scope>
</reference>
<name>A0ABQ4Y0E9_9ASTR</name>
<protein>
    <submittedName>
        <fullName evidence="1">Uncharacterized protein</fullName>
    </submittedName>
</protein>
<evidence type="ECO:0000313" key="1">
    <source>
        <dbReference type="EMBL" id="GJS71158.1"/>
    </source>
</evidence>
<evidence type="ECO:0000313" key="2">
    <source>
        <dbReference type="Proteomes" id="UP001151760"/>
    </source>
</evidence>
<keyword evidence="2" id="KW-1185">Reference proteome</keyword>
<gene>
    <name evidence="1" type="ORF">Tco_0703999</name>
</gene>
<dbReference type="Proteomes" id="UP001151760">
    <property type="component" value="Unassembled WGS sequence"/>
</dbReference>
<organism evidence="1 2">
    <name type="scientific">Tanacetum coccineum</name>
    <dbReference type="NCBI Taxonomy" id="301880"/>
    <lineage>
        <taxon>Eukaryota</taxon>
        <taxon>Viridiplantae</taxon>
        <taxon>Streptophyta</taxon>
        <taxon>Embryophyta</taxon>
        <taxon>Tracheophyta</taxon>
        <taxon>Spermatophyta</taxon>
        <taxon>Magnoliopsida</taxon>
        <taxon>eudicotyledons</taxon>
        <taxon>Gunneridae</taxon>
        <taxon>Pentapetalae</taxon>
        <taxon>asterids</taxon>
        <taxon>campanulids</taxon>
        <taxon>Asterales</taxon>
        <taxon>Asteraceae</taxon>
        <taxon>Asteroideae</taxon>
        <taxon>Anthemideae</taxon>
        <taxon>Anthemidinae</taxon>
        <taxon>Tanacetum</taxon>
    </lineage>
</organism>
<comment type="caution">
    <text evidence="1">The sequence shown here is derived from an EMBL/GenBank/DDBJ whole genome shotgun (WGS) entry which is preliminary data.</text>
</comment>
<accession>A0ABQ4Y0E9</accession>